<evidence type="ECO:0000256" key="1">
    <source>
        <dbReference type="ARBA" id="ARBA00004328"/>
    </source>
</evidence>
<feature type="domain" description="Sushi" evidence="7">
    <location>
        <begin position="59"/>
        <end position="116"/>
    </location>
</feature>
<feature type="domain" description="Sushi" evidence="7">
    <location>
        <begin position="1"/>
        <end position="58"/>
    </location>
</feature>
<reference evidence="8 9" key="1">
    <citation type="submission" date="2021-06" db="EMBL/GenBank/DDBJ databases">
        <title>Caerostris darwini draft genome.</title>
        <authorList>
            <person name="Kono N."/>
            <person name="Arakawa K."/>
        </authorList>
    </citation>
    <scope>NUCLEOTIDE SEQUENCE [LARGE SCALE GENOMIC DNA]</scope>
</reference>
<dbReference type="AlphaFoldDB" id="A0AAV4RFQ9"/>
<evidence type="ECO:0000256" key="5">
    <source>
        <dbReference type="PROSITE-ProRule" id="PRU00302"/>
    </source>
</evidence>
<protein>
    <submittedName>
        <fullName evidence="8">CUB and sushi domain-containing protein 2</fullName>
    </submittedName>
</protein>
<keyword evidence="9" id="KW-1185">Reference proteome</keyword>
<accession>A0AAV4RFQ9</accession>
<dbReference type="Proteomes" id="UP001054837">
    <property type="component" value="Unassembled WGS sequence"/>
</dbReference>
<comment type="caution">
    <text evidence="5">Lacks conserved residue(s) required for the propagation of feature annotation.</text>
</comment>
<comment type="subcellular location">
    <subcellularLocation>
        <location evidence="1">Virion</location>
    </subcellularLocation>
</comment>
<comment type="caution">
    <text evidence="8">The sequence shown here is derived from an EMBL/GenBank/DDBJ whole genome shotgun (WGS) entry which is preliminary data.</text>
</comment>
<sequence>RSCGDPGLVSHAQRLGFVFTFPNNVSYECDDGYKLRGFGSRYCQANGTWSGSLPTCEAVFCNPPSDPKNGTVSYSSLKFGSELRYECEPGFNLKDGEGRICSENGTWVGEEPICEARSCGDPGLVSHAHRLGFVFTFPNNVSYECDDGYTLRGFGSRYCQANGTWSGSLPICENPCSVPKVAHGKIGRYVISYGKTTFQELPEDAKTENNEKLYLTCESKYEPFGTTMKEEEITCNLGEWSRIPRCEPAKCRGPPPLTDNVHLISVNRTHNGAVVYVCKRYFDEKKHGNVTCSFGTWKGDAPVCKDTKCYVEKLSFPGLETKGLKNVYYRNEAVTATCKSGYNATKENNRITCVDGEWEGHWPPCLAGRCNVVKIDNGAFTQQVQKSKWTFRSGTQKWIEYEKVTLGSTKSPGSSLYVSCNNGYTFQGKGANDVEVKCRSDKFYPNPVCLITGVPYENEEDSKQDDSSLVNQGSDERNPPENKAVDSAISIEHEENSNRQPNVEDAVPPPACTCTYTGLDDNVIAYYGTDILEYGQQVKNNETVEFQCRRFGFDRLNGKKEITCEDCRPWHSAEYPRCELPETGDVVITFLVDSYLLLGNIVVIQKGANVNIECFSYRFREFPKWAAPSLQNVAVTDILLSGYPGRVLYISNISEQHNGRYECYRNINRKKVFNIQVKVMCPYLKETEGMSITYTNSLYDGSIAAFLCLPHMVRTGVSSTTCEEGEWVDPVPTCTCELNFSCDC</sequence>
<organism evidence="8 9">
    <name type="scientific">Caerostris darwini</name>
    <dbReference type="NCBI Taxonomy" id="1538125"/>
    <lineage>
        <taxon>Eukaryota</taxon>
        <taxon>Metazoa</taxon>
        <taxon>Ecdysozoa</taxon>
        <taxon>Arthropoda</taxon>
        <taxon>Chelicerata</taxon>
        <taxon>Arachnida</taxon>
        <taxon>Araneae</taxon>
        <taxon>Araneomorphae</taxon>
        <taxon>Entelegynae</taxon>
        <taxon>Araneoidea</taxon>
        <taxon>Araneidae</taxon>
        <taxon>Caerostris</taxon>
    </lineage>
</organism>
<dbReference type="SUPFAM" id="SSF57535">
    <property type="entry name" value="Complement control module/SCR domain"/>
    <property type="match status" value="6"/>
</dbReference>
<feature type="disulfide bond" evidence="5">
    <location>
        <begin position="145"/>
        <end position="172"/>
    </location>
</feature>
<proteinExistence type="predicted"/>
<evidence type="ECO:0000256" key="3">
    <source>
        <dbReference type="ARBA" id="ARBA00022729"/>
    </source>
</evidence>
<evidence type="ECO:0000256" key="2">
    <source>
        <dbReference type="ARBA" id="ARBA00022659"/>
    </source>
</evidence>
<gene>
    <name evidence="8" type="primary">CSMD2</name>
    <name evidence="8" type="ORF">CDAR_17211</name>
</gene>
<dbReference type="CDD" id="cd00033">
    <property type="entry name" value="CCP"/>
    <property type="match status" value="4"/>
</dbReference>
<evidence type="ECO:0000256" key="6">
    <source>
        <dbReference type="SAM" id="MobiDB-lite"/>
    </source>
</evidence>
<feature type="domain" description="Sushi" evidence="7">
    <location>
        <begin position="249"/>
        <end position="306"/>
    </location>
</feature>
<evidence type="ECO:0000259" key="7">
    <source>
        <dbReference type="PROSITE" id="PS50923"/>
    </source>
</evidence>
<feature type="domain" description="Sushi" evidence="7">
    <location>
        <begin position="117"/>
        <end position="174"/>
    </location>
</feature>
<feature type="region of interest" description="Disordered" evidence="6">
    <location>
        <begin position="457"/>
        <end position="482"/>
    </location>
</feature>
<name>A0AAV4RFQ9_9ARAC</name>
<dbReference type="InterPro" id="IPR035976">
    <property type="entry name" value="Sushi/SCR/CCP_sf"/>
</dbReference>
<feature type="disulfide bond" evidence="5">
    <location>
        <begin position="338"/>
        <end position="365"/>
    </location>
</feature>
<dbReference type="InterPro" id="IPR000436">
    <property type="entry name" value="Sushi_SCR_CCP_dom"/>
</dbReference>
<evidence type="ECO:0000256" key="4">
    <source>
        <dbReference type="ARBA" id="ARBA00023157"/>
    </source>
</evidence>
<keyword evidence="3" id="KW-0732">Signal</keyword>
<dbReference type="PANTHER" id="PTHR45785">
    <property type="entry name" value="COMPLEMENT FACTOR H-RELATED"/>
    <property type="match status" value="1"/>
</dbReference>
<keyword evidence="2 5" id="KW-0768">Sushi</keyword>
<dbReference type="EMBL" id="BPLQ01006019">
    <property type="protein sequence ID" value="GIY19166.1"/>
    <property type="molecule type" value="Genomic_DNA"/>
</dbReference>
<feature type="disulfide bond" evidence="5">
    <location>
        <begin position="29"/>
        <end position="56"/>
    </location>
</feature>
<feature type="domain" description="Sushi" evidence="7">
    <location>
        <begin position="307"/>
        <end position="367"/>
    </location>
</feature>
<feature type="disulfide bond" evidence="5">
    <location>
        <begin position="87"/>
        <end position="114"/>
    </location>
</feature>
<feature type="domain" description="Sushi" evidence="7">
    <location>
        <begin position="512"/>
        <end position="580"/>
    </location>
</feature>
<feature type="non-terminal residue" evidence="8">
    <location>
        <position position="1"/>
    </location>
</feature>
<feature type="domain" description="Sushi" evidence="7">
    <location>
        <begin position="679"/>
        <end position="736"/>
    </location>
</feature>
<dbReference type="InterPro" id="IPR051503">
    <property type="entry name" value="ComplSys_Reg/VirEntry_Med"/>
</dbReference>
<evidence type="ECO:0000313" key="9">
    <source>
        <dbReference type="Proteomes" id="UP001054837"/>
    </source>
</evidence>
<keyword evidence="4 5" id="KW-1015">Disulfide bond</keyword>
<evidence type="ECO:0000313" key="8">
    <source>
        <dbReference type="EMBL" id="GIY19166.1"/>
    </source>
</evidence>
<dbReference type="PANTHER" id="PTHR45785:SF2">
    <property type="entry name" value="COMPLEMENT FACTOR H-RELATED"/>
    <property type="match status" value="1"/>
</dbReference>
<dbReference type="Pfam" id="PF00084">
    <property type="entry name" value="Sushi"/>
    <property type="match status" value="5"/>
</dbReference>
<dbReference type="SMART" id="SM00032">
    <property type="entry name" value="CCP"/>
    <property type="match status" value="8"/>
</dbReference>
<dbReference type="Gene3D" id="2.10.70.10">
    <property type="entry name" value="Complement Module, domain 1"/>
    <property type="match status" value="8"/>
</dbReference>
<dbReference type="PROSITE" id="PS50923">
    <property type="entry name" value="SUSHI"/>
    <property type="match status" value="7"/>
</dbReference>